<evidence type="ECO:0000256" key="2">
    <source>
        <dbReference type="ARBA" id="ARBA00006996"/>
    </source>
</evidence>
<reference evidence="16" key="1">
    <citation type="submission" date="2020-06" db="EMBL/GenBank/DDBJ databases">
        <title>WGS assembly of Ceratodon purpureus strain R40.</title>
        <authorList>
            <person name="Carey S.B."/>
            <person name="Jenkins J."/>
            <person name="Shu S."/>
            <person name="Lovell J.T."/>
            <person name="Sreedasyam A."/>
            <person name="Maumus F."/>
            <person name="Tiley G.P."/>
            <person name="Fernandez-Pozo N."/>
            <person name="Barry K."/>
            <person name="Chen C."/>
            <person name="Wang M."/>
            <person name="Lipzen A."/>
            <person name="Daum C."/>
            <person name="Saski C.A."/>
            <person name="Payton A.C."/>
            <person name="Mcbreen J.C."/>
            <person name="Conrad R.E."/>
            <person name="Kollar L.M."/>
            <person name="Olsson S."/>
            <person name="Huttunen S."/>
            <person name="Landis J.B."/>
            <person name="Wickett N.J."/>
            <person name="Johnson M.G."/>
            <person name="Rensing S.A."/>
            <person name="Grimwood J."/>
            <person name="Schmutz J."/>
            <person name="Mcdaniel S.F."/>
        </authorList>
    </citation>
    <scope>NUCLEOTIDE SEQUENCE</scope>
    <source>
        <strain evidence="16">R40</strain>
    </source>
</reference>
<evidence type="ECO:0000256" key="10">
    <source>
        <dbReference type="ARBA" id="ARBA00023121"/>
    </source>
</evidence>
<keyword evidence="17" id="KW-1185">Reference proteome</keyword>
<comment type="similarity">
    <text evidence="2">Belongs to the synaptotagmin family.</text>
</comment>
<evidence type="ECO:0000256" key="6">
    <source>
        <dbReference type="ARBA" id="ARBA00022737"/>
    </source>
</evidence>
<organism evidence="16 17">
    <name type="scientific">Ceratodon purpureus</name>
    <name type="common">Fire moss</name>
    <name type="synonym">Dicranum purpureum</name>
    <dbReference type="NCBI Taxonomy" id="3225"/>
    <lineage>
        <taxon>Eukaryota</taxon>
        <taxon>Viridiplantae</taxon>
        <taxon>Streptophyta</taxon>
        <taxon>Embryophyta</taxon>
        <taxon>Bryophyta</taxon>
        <taxon>Bryophytina</taxon>
        <taxon>Bryopsida</taxon>
        <taxon>Dicranidae</taxon>
        <taxon>Pseudoditrichales</taxon>
        <taxon>Ditrichaceae</taxon>
        <taxon>Ceratodon</taxon>
    </lineage>
</organism>
<dbReference type="GO" id="GO:0008289">
    <property type="term" value="F:lipid binding"/>
    <property type="evidence" value="ECO:0007669"/>
    <property type="project" value="UniProtKB-KW"/>
</dbReference>
<evidence type="ECO:0000256" key="12">
    <source>
        <dbReference type="SAM" id="MobiDB-lite"/>
    </source>
</evidence>
<feature type="compositionally biased region" description="Polar residues" evidence="12">
    <location>
        <begin position="484"/>
        <end position="499"/>
    </location>
</feature>
<keyword evidence="11 13" id="KW-0472">Membrane</keyword>
<protein>
    <submittedName>
        <fullName evidence="16">Uncharacterized protein</fullName>
    </submittedName>
</protein>
<evidence type="ECO:0000256" key="3">
    <source>
        <dbReference type="ARBA" id="ARBA00022448"/>
    </source>
</evidence>
<dbReference type="GO" id="GO:0016020">
    <property type="term" value="C:membrane"/>
    <property type="evidence" value="ECO:0007669"/>
    <property type="project" value="UniProtKB-SubCell"/>
</dbReference>
<evidence type="ECO:0000256" key="4">
    <source>
        <dbReference type="ARBA" id="ARBA00022692"/>
    </source>
</evidence>
<evidence type="ECO:0000256" key="1">
    <source>
        <dbReference type="ARBA" id="ARBA00004167"/>
    </source>
</evidence>
<keyword evidence="5" id="KW-0479">Metal-binding</keyword>
<dbReference type="InterPro" id="IPR000008">
    <property type="entry name" value="C2_dom"/>
</dbReference>
<keyword evidence="3" id="KW-0813">Transport</keyword>
<evidence type="ECO:0000256" key="13">
    <source>
        <dbReference type="SAM" id="Phobius"/>
    </source>
</evidence>
<dbReference type="InterPro" id="IPR035892">
    <property type="entry name" value="C2_domain_sf"/>
</dbReference>
<comment type="subcellular location">
    <subcellularLocation>
        <location evidence="1">Membrane</location>
        <topology evidence="1">Single-pass membrane protein</topology>
    </subcellularLocation>
</comment>
<sequence>MVLAGLFFGFVVGVGLIAVWKFIMDKRSKHRIQKTTATELFNLIDEVELKKLCGENYPTHISFLTYEKVGWMNKMLEKFWPFVVQATEELVKMKLEPMLETYRPAGISSLKLDKFHLGKVAPQIDGVRIQRLRKSQVHMDLDFKWGGNGDIVLNIGVMGTKLPVQLKNLSFFGTVRVIFQLGDEIPCISALVVALLPKPKFNIEYTLKVIGGSTGTIPGLGDMIEDLVESSVADTLEWPHRIVLPVGDTPADIISDLGLKLQGRLKVTVVKASGLKSQEKFGKSDPYVRLYVRVLFKKKTTTKDSNLNPEWNESFEFDVEDTETQTLVLQVKDEDIGTDKELGIAAVSLNDLKPDTEIEITRPLLKHLDNIKHKDKGDRGSITVKLLYHPYTREEQDLAMSAEKKELDLKEEMKNNGVIGGTMDAVGGAVGGGAKLVGTGLTTVGSGGVKLVGTGVNAVGSGVGMVGSGVVRAGRMMSSGVKRLSSSNKLVNTTSTPINGSPMHEVNGMQKVKEV</sequence>
<dbReference type="InterPro" id="IPR039010">
    <property type="entry name" value="Synaptotagmin_SMP"/>
</dbReference>
<dbReference type="PROSITE" id="PS50004">
    <property type="entry name" value="C2"/>
    <property type="match status" value="1"/>
</dbReference>
<dbReference type="GO" id="GO:0005783">
    <property type="term" value="C:endoplasmic reticulum"/>
    <property type="evidence" value="ECO:0007669"/>
    <property type="project" value="TreeGrafter"/>
</dbReference>
<dbReference type="CDD" id="cd21677">
    <property type="entry name" value="SMP_SYT"/>
    <property type="match status" value="1"/>
</dbReference>
<dbReference type="Pfam" id="PF00168">
    <property type="entry name" value="C2"/>
    <property type="match status" value="1"/>
</dbReference>
<comment type="caution">
    <text evidence="16">The sequence shown here is derived from an EMBL/GenBank/DDBJ whole genome shotgun (WGS) entry which is preliminary data.</text>
</comment>
<feature type="domain" description="C2" evidence="14">
    <location>
        <begin position="245"/>
        <end position="362"/>
    </location>
</feature>
<evidence type="ECO:0000256" key="7">
    <source>
        <dbReference type="ARBA" id="ARBA00022837"/>
    </source>
</evidence>
<dbReference type="PRINTS" id="PR00360">
    <property type="entry name" value="C2DOMAIN"/>
</dbReference>
<keyword evidence="8 13" id="KW-1133">Transmembrane helix</keyword>
<evidence type="ECO:0000259" key="14">
    <source>
        <dbReference type="PROSITE" id="PS50004"/>
    </source>
</evidence>
<evidence type="ECO:0000256" key="9">
    <source>
        <dbReference type="ARBA" id="ARBA00023055"/>
    </source>
</evidence>
<dbReference type="CDD" id="cd00030">
    <property type="entry name" value="C2"/>
    <property type="match status" value="1"/>
</dbReference>
<evidence type="ECO:0000313" key="16">
    <source>
        <dbReference type="EMBL" id="KAG0584067.1"/>
    </source>
</evidence>
<dbReference type="SUPFAM" id="SSF49562">
    <property type="entry name" value="C2 domain (Calcium/lipid-binding domain, CaLB)"/>
    <property type="match status" value="1"/>
</dbReference>
<evidence type="ECO:0000256" key="5">
    <source>
        <dbReference type="ARBA" id="ARBA00022723"/>
    </source>
</evidence>
<keyword evidence="10" id="KW-0446">Lipid-binding</keyword>
<gene>
    <name evidence="16" type="ORF">KC19_3G182300</name>
</gene>
<feature type="domain" description="SMP-LTD" evidence="15">
    <location>
        <begin position="65"/>
        <end position="247"/>
    </location>
</feature>
<dbReference type="GO" id="GO:0006869">
    <property type="term" value="P:lipid transport"/>
    <property type="evidence" value="ECO:0007669"/>
    <property type="project" value="UniProtKB-KW"/>
</dbReference>
<dbReference type="EMBL" id="CM026423">
    <property type="protein sequence ID" value="KAG0584067.1"/>
    <property type="molecule type" value="Genomic_DNA"/>
</dbReference>
<dbReference type="PANTHER" id="PTHR10774">
    <property type="entry name" value="EXTENDED SYNAPTOTAGMIN-RELATED"/>
    <property type="match status" value="1"/>
</dbReference>
<dbReference type="Gene3D" id="2.60.40.150">
    <property type="entry name" value="C2 domain"/>
    <property type="match status" value="1"/>
</dbReference>
<dbReference type="InterPro" id="IPR031468">
    <property type="entry name" value="SMP_LBD"/>
</dbReference>
<keyword evidence="9" id="KW-0445">Lipid transport</keyword>
<keyword evidence="7" id="KW-0106">Calcium</keyword>
<accession>A0A8T0IM72</accession>
<evidence type="ECO:0000259" key="15">
    <source>
        <dbReference type="PROSITE" id="PS51847"/>
    </source>
</evidence>
<dbReference type="AlphaFoldDB" id="A0A8T0IM72"/>
<dbReference type="PROSITE" id="PS51847">
    <property type="entry name" value="SMP"/>
    <property type="match status" value="1"/>
</dbReference>
<feature type="transmembrane region" description="Helical" evidence="13">
    <location>
        <begin position="6"/>
        <end position="24"/>
    </location>
</feature>
<dbReference type="SMART" id="SM00239">
    <property type="entry name" value="C2"/>
    <property type="match status" value="1"/>
</dbReference>
<dbReference type="Proteomes" id="UP000822688">
    <property type="component" value="Chromosome 3"/>
</dbReference>
<evidence type="ECO:0000256" key="11">
    <source>
        <dbReference type="ARBA" id="ARBA00023136"/>
    </source>
</evidence>
<keyword evidence="6" id="KW-0677">Repeat</keyword>
<evidence type="ECO:0000256" key="8">
    <source>
        <dbReference type="ARBA" id="ARBA00022989"/>
    </source>
</evidence>
<dbReference type="InterPro" id="IPR045050">
    <property type="entry name" value="Synaptotagmin_plant"/>
</dbReference>
<feature type="region of interest" description="Disordered" evidence="12">
    <location>
        <begin position="482"/>
        <end position="515"/>
    </location>
</feature>
<evidence type="ECO:0000313" key="17">
    <source>
        <dbReference type="Proteomes" id="UP000822688"/>
    </source>
</evidence>
<proteinExistence type="inferred from homology"/>
<dbReference type="Pfam" id="PF17047">
    <property type="entry name" value="SMP_LBD"/>
    <property type="match status" value="1"/>
</dbReference>
<name>A0A8T0IM72_CERPU</name>
<keyword evidence="4 13" id="KW-0812">Transmembrane</keyword>
<dbReference type="PANTHER" id="PTHR10774:SF190">
    <property type="entry name" value="C2 CALCIUM_LIPID-BINDING ENDONUCLEASE_EXONUCLEASE_PHOSPHATASE-RELATED"/>
    <property type="match status" value="1"/>
</dbReference>
<dbReference type="GO" id="GO:0046872">
    <property type="term" value="F:metal ion binding"/>
    <property type="evidence" value="ECO:0007669"/>
    <property type="project" value="UniProtKB-KW"/>
</dbReference>